<evidence type="ECO:0000313" key="3">
    <source>
        <dbReference type="Proteomes" id="UP001589575"/>
    </source>
</evidence>
<evidence type="ECO:0000313" key="2">
    <source>
        <dbReference type="EMBL" id="MFB9072851.1"/>
    </source>
</evidence>
<comment type="caution">
    <text evidence="2">The sequence shown here is derived from an EMBL/GenBank/DDBJ whole genome shotgun (WGS) entry which is preliminary data.</text>
</comment>
<keyword evidence="3" id="KW-1185">Reference proteome</keyword>
<reference evidence="2 3" key="1">
    <citation type="submission" date="2024-09" db="EMBL/GenBank/DDBJ databases">
        <authorList>
            <person name="Sun Q."/>
            <person name="Mori K."/>
        </authorList>
    </citation>
    <scope>NUCLEOTIDE SEQUENCE [LARGE SCALE GENOMIC DNA]</scope>
    <source>
        <strain evidence="2 3">CCM 7609</strain>
    </source>
</reference>
<accession>A0ABV5G1P1</accession>
<proteinExistence type="predicted"/>
<evidence type="ECO:0000256" key="1">
    <source>
        <dbReference type="SAM" id="MobiDB-lite"/>
    </source>
</evidence>
<protein>
    <submittedName>
        <fullName evidence="2">Uncharacterized protein</fullName>
    </submittedName>
</protein>
<feature type="compositionally biased region" description="Polar residues" evidence="1">
    <location>
        <begin position="45"/>
        <end position="57"/>
    </location>
</feature>
<feature type="compositionally biased region" description="Low complexity" evidence="1">
    <location>
        <begin position="113"/>
        <end position="125"/>
    </location>
</feature>
<organism evidence="2 3">
    <name type="scientific">Citricoccus parietis</name>
    <dbReference type="NCBI Taxonomy" id="592307"/>
    <lineage>
        <taxon>Bacteria</taxon>
        <taxon>Bacillati</taxon>
        <taxon>Actinomycetota</taxon>
        <taxon>Actinomycetes</taxon>
        <taxon>Micrococcales</taxon>
        <taxon>Micrococcaceae</taxon>
        <taxon>Citricoccus</taxon>
    </lineage>
</organism>
<feature type="compositionally biased region" description="Polar residues" evidence="1">
    <location>
        <begin position="1"/>
        <end position="28"/>
    </location>
</feature>
<name>A0ABV5G1P1_9MICC</name>
<feature type="compositionally biased region" description="Low complexity" evidence="1">
    <location>
        <begin position="70"/>
        <end position="88"/>
    </location>
</feature>
<feature type="region of interest" description="Disordered" evidence="1">
    <location>
        <begin position="1"/>
        <end position="163"/>
    </location>
</feature>
<sequence>MESQRTVTTAFSKLSGRQCSPMSAPTSSSHRDRTDPTATGEDQPRSVTSRPKTSPTILGSRASGPRRRPGAGPLPAPDASVAPRPLAAGRRRRTSPRDSAAWRTRLRATIAASGSSSIPSGEVSRSGGGTGSSGPLTGRPPARVRRPIRRIQPGGPRSRRPPE</sequence>
<gene>
    <name evidence="2" type="ORF">ACFFX0_17235</name>
</gene>
<dbReference type="Proteomes" id="UP001589575">
    <property type="component" value="Unassembled WGS sequence"/>
</dbReference>
<dbReference type="EMBL" id="JBHMFI010000001">
    <property type="protein sequence ID" value="MFB9072851.1"/>
    <property type="molecule type" value="Genomic_DNA"/>
</dbReference>